<feature type="domain" description="Fe/B12 periplasmic-binding" evidence="6">
    <location>
        <begin position="80"/>
        <end position="351"/>
    </location>
</feature>
<evidence type="ECO:0000256" key="2">
    <source>
        <dbReference type="ARBA" id="ARBA00008814"/>
    </source>
</evidence>
<comment type="subcellular location">
    <subcellularLocation>
        <location evidence="1">Cell envelope</location>
    </subcellularLocation>
</comment>
<evidence type="ECO:0000259" key="6">
    <source>
        <dbReference type="PROSITE" id="PS50983"/>
    </source>
</evidence>
<name>A0ABV9RIM2_9PSEU</name>
<dbReference type="Pfam" id="PF01497">
    <property type="entry name" value="Peripla_BP_2"/>
    <property type="match status" value="1"/>
</dbReference>
<evidence type="ECO:0000256" key="5">
    <source>
        <dbReference type="SAM" id="MobiDB-lite"/>
    </source>
</evidence>
<dbReference type="InterPro" id="IPR051313">
    <property type="entry name" value="Bact_iron-sidero_bind"/>
</dbReference>
<protein>
    <submittedName>
        <fullName evidence="7">ABC transporter substrate-binding protein</fullName>
    </submittedName>
</protein>
<evidence type="ECO:0000256" key="4">
    <source>
        <dbReference type="ARBA" id="ARBA00022729"/>
    </source>
</evidence>
<dbReference type="Proteomes" id="UP001595909">
    <property type="component" value="Unassembled WGS sequence"/>
</dbReference>
<dbReference type="PANTHER" id="PTHR30532:SF24">
    <property type="entry name" value="FERRIC ENTEROBACTIN-BINDING PERIPLASMIC PROTEIN FEPB"/>
    <property type="match status" value="1"/>
</dbReference>
<evidence type="ECO:0000313" key="7">
    <source>
        <dbReference type="EMBL" id="MFC4833565.1"/>
    </source>
</evidence>
<feature type="region of interest" description="Disordered" evidence="5">
    <location>
        <begin position="1"/>
        <end position="25"/>
    </location>
</feature>
<evidence type="ECO:0000313" key="8">
    <source>
        <dbReference type="Proteomes" id="UP001595909"/>
    </source>
</evidence>
<keyword evidence="8" id="KW-1185">Reference proteome</keyword>
<dbReference type="RefSeq" id="WP_274191605.1">
    <property type="nucleotide sequence ID" value="NZ_BAABHN010000029.1"/>
</dbReference>
<keyword evidence="4" id="KW-0732">Signal</keyword>
<feature type="region of interest" description="Disordered" evidence="5">
    <location>
        <begin position="53"/>
        <end position="73"/>
    </location>
</feature>
<sequence length="351" mass="36182">MGPVGEHATAVGRGMREGSRRAGGGAGRLPAARLLLAGLAALLVLTACGGEPAGGAAPSGPTRTVDSERGPVQVPATPQRIAVLSGSLAGDLFTLEAPVAVAEPRVLGVPPDATGFPPSWSAQATAQGTQRLASEGAGLSIEQIAAARPDLIIGGGQGFTAAQAANAYPQLQQIAPTVLLPAFTQWQDQLTRIADVVGRPDRVPGLLQAYQDRAAQVRGALRLPPQPTVFLYQARDGKPYVITPTAALPRIASDLGFVPDDVLAKAGNPPLFGTGDSFETSPELLPRVADAPTAIVLPIGQRPLAQLRADPVYARLPAFSSGQVYELPSTAFRPDYAGAMSTLDAFAAEFR</sequence>
<dbReference type="PANTHER" id="PTHR30532">
    <property type="entry name" value="IRON III DICITRATE-BINDING PERIPLASMIC PROTEIN"/>
    <property type="match status" value="1"/>
</dbReference>
<accession>A0ABV9RIM2</accession>
<reference evidence="8" key="1">
    <citation type="journal article" date="2019" name="Int. J. Syst. Evol. Microbiol.">
        <title>The Global Catalogue of Microorganisms (GCM) 10K type strain sequencing project: providing services to taxonomists for standard genome sequencing and annotation.</title>
        <authorList>
            <consortium name="The Broad Institute Genomics Platform"/>
            <consortium name="The Broad Institute Genome Sequencing Center for Infectious Disease"/>
            <person name="Wu L."/>
            <person name="Ma J."/>
        </authorList>
    </citation>
    <scope>NUCLEOTIDE SEQUENCE [LARGE SCALE GENOMIC DNA]</scope>
    <source>
        <strain evidence="8">CCUG 50347</strain>
    </source>
</reference>
<dbReference type="EMBL" id="JBHSIM010000029">
    <property type="protein sequence ID" value="MFC4833565.1"/>
    <property type="molecule type" value="Genomic_DNA"/>
</dbReference>
<proteinExistence type="inferred from homology"/>
<organism evidence="7 8">
    <name type="scientific">Actinomycetospora chibensis</name>
    <dbReference type="NCBI Taxonomy" id="663606"/>
    <lineage>
        <taxon>Bacteria</taxon>
        <taxon>Bacillati</taxon>
        <taxon>Actinomycetota</taxon>
        <taxon>Actinomycetes</taxon>
        <taxon>Pseudonocardiales</taxon>
        <taxon>Pseudonocardiaceae</taxon>
        <taxon>Actinomycetospora</taxon>
    </lineage>
</organism>
<keyword evidence="3" id="KW-0813">Transport</keyword>
<gene>
    <name evidence="7" type="ORF">ACFPEL_14220</name>
</gene>
<evidence type="ECO:0000256" key="1">
    <source>
        <dbReference type="ARBA" id="ARBA00004196"/>
    </source>
</evidence>
<dbReference type="PROSITE" id="PS50983">
    <property type="entry name" value="FE_B12_PBP"/>
    <property type="match status" value="1"/>
</dbReference>
<evidence type="ECO:0000256" key="3">
    <source>
        <dbReference type="ARBA" id="ARBA00022448"/>
    </source>
</evidence>
<comment type="similarity">
    <text evidence="2">Belongs to the bacterial solute-binding protein 8 family.</text>
</comment>
<comment type="caution">
    <text evidence="7">The sequence shown here is derived from an EMBL/GenBank/DDBJ whole genome shotgun (WGS) entry which is preliminary data.</text>
</comment>
<dbReference type="Gene3D" id="3.40.50.1980">
    <property type="entry name" value="Nitrogenase molybdenum iron protein domain"/>
    <property type="match status" value="2"/>
</dbReference>
<dbReference type="InterPro" id="IPR002491">
    <property type="entry name" value="ABC_transptr_periplasmic_BD"/>
</dbReference>
<dbReference type="SUPFAM" id="SSF53807">
    <property type="entry name" value="Helical backbone' metal receptor"/>
    <property type="match status" value="1"/>
</dbReference>